<evidence type="ECO:0000313" key="3">
    <source>
        <dbReference type="Proteomes" id="UP000270343"/>
    </source>
</evidence>
<reference evidence="2 3" key="1">
    <citation type="journal article" date="2015" name="Antonie Van Leeuwenhoek">
        <title>Streptomyces klenkii sp. nov., isolated from deep marine sediment.</title>
        <authorList>
            <person name="Veyisoglu A."/>
            <person name="Sahin N."/>
        </authorList>
    </citation>
    <scope>NUCLEOTIDE SEQUENCE [LARGE SCALE GENOMIC DNA]</scope>
    <source>
        <strain evidence="2 3">KCTC 29202</strain>
    </source>
</reference>
<name>A0A3B0C2Z0_9ACTN</name>
<proteinExistence type="predicted"/>
<evidence type="ECO:0000256" key="1">
    <source>
        <dbReference type="SAM" id="Phobius"/>
    </source>
</evidence>
<evidence type="ECO:0000313" key="2">
    <source>
        <dbReference type="EMBL" id="RKN77646.1"/>
    </source>
</evidence>
<feature type="transmembrane region" description="Helical" evidence="1">
    <location>
        <begin position="20"/>
        <end position="42"/>
    </location>
</feature>
<dbReference type="AlphaFoldDB" id="A0A3B0C2Z0"/>
<keyword evidence="1" id="KW-0472">Membrane</keyword>
<comment type="caution">
    <text evidence="2">The sequence shown here is derived from an EMBL/GenBank/DDBJ whole genome shotgun (WGS) entry which is preliminary data.</text>
</comment>
<accession>A0A3B0C2Z0</accession>
<dbReference type="Proteomes" id="UP000270343">
    <property type="component" value="Unassembled WGS sequence"/>
</dbReference>
<keyword evidence="1" id="KW-0812">Transmembrane</keyword>
<sequence length="74" mass="8442">MLPLSHMPPFFSRTWILLARVQFVFLYTIAKAVVRLVALIALPGIVRHKSLGGSEIASFWWVSTRKYWKSPLAA</sequence>
<organism evidence="2 3">
    <name type="scientific">Streptomyces klenkii</name>
    <dbReference type="NCBI Taxonomy" id="1420899"/>
    <lineage>
        <taxon>Bacteria</taxon>
        <taxon>Bacillati</taxon>
        <taxon>Actinomycetota</taxon>
        <taxon>Actinomycetes</taxon>
        <taxon>Kitasatosporales</taxon>
        <taxon>Streptomycetaceae</taxon>
        <taxon>Streptomyces</taxon>
    </lineage>
</organism>
<gene>
    <name evidence="2" type="ORF">D7231_02790</name>
</gene>
<dbReference type="EMBL" id="RBAM01000001">
    <property type="protein sequence ID" value="RKN77646.1"/>
    <property type="molecule type" value="Genomic_DNA"/>
</dbReference>
<keyword evidence="3" id="KW-1185">Reference proteome</keyword>
<protein>
    <submittedName>
        <fullName evidence="2">Uncharacterized protein</fullName>
    </submittedName>
</protein>
<keyword evidence="1" id="KW-1133">Transmembrane helix</keyword>